<evidence type="ECO:0000256" key="1">
    <source>
        <dbReference type="SAM" id="MobiDB-lite"/>
    </source>
</evidence>
<protein>
    <submittedName>
        <fullName evidence="2">Uncharacterized protein</fullName>
    </submittedName>
</protein>
<reference evidence="2 3" key="1">
    <citation type="submission" date="2018-09" db="EMBL/GenBank/DDBJ databases">
        <title>Phylogeny of the Shewanellaceae, and recommendation for two new genera, Pseudoshewanella and Parashewanella.</title>
        <authorList>
            <person name="Wang G."/>
        </authorList>
    </citation>
    <scope>NUCLEOTIDE SEQUENCE [LARGE SCALE GENOMIC DNA]</scope>
    <source>
        <strain evidence="2 3">C51</strain>
    </source>
</reference>
<keyword evidence="3" id="KW-1185">Reference proteome</keyword>
<evidence type="ECO:0000313" key="3">
    <source>
        <dbReference type="Proteomes" id="UP000281474"/>
    </source>
</evidence>
<dbReference type="AlphaFoldDB" id="A0A3L8PRS2"/>
<organism evidence="2 3">
    <name type="scientific">Parashewanella curva</name>
    <dbReference type="NCBI Taxonomy" id="2338552"/>
    <lineage>
        <taxon>Bacteria</taxon>
        <taxon>Pseudomonadati</taxon>
        <taxon>Pseudomonadota</taxon>
        <taxon>Gammaproteobacteria</taxon>
        <taxon>Alteromonadales</taxon>
        <taxon>Shewanellaceae</taxon>
        <taxon>Parashewanella</taxon>
    </lineage>
</organism>
<feature type="compositionally biased region" description="Polar residues" evidence="1">
    <location>
        <begin position="73"/>
        <end position="90"/>
    </location>
</feature>
<name>A0A3L8PRS2_9GAMM</name>
<dbReference type="EMBL" id="QZEI01000119">
    <property type="protein sequence ID" value="RLV57924.1"/>
    <property type="molecule type" value="Genomic_DNA"/>
</dbReference>
<dbReference type="Proteomes" id="UP000281474">
    <property type="component" value="Unassembled WGS sequence"/>
</dbReference>
<comment type="caution">
    <text evidence="2">The sequence shown here is derived from an EMBL/GenBank/DDBJ whole genome shotgun (WGS) entry which is preliminary data.</text>
</comment>
<dbReference type="RefSeq" id="WP_121840753.1">
    <property type="nucleotide sequence ID" value="NZ_ML014868.1"/>
</dbReference>
<proteinExistence type="predicted"/>
<evidence type="ECO:0000313" key="2">
    <source>
        <dbReference type="EMBL" id="RLV57924.1"/>
    </source>
</evidence>
<gene>
    <name evidence="2" type="ORF">D5018_20030</name>
</gene>
<sequence length="131" mass="14365">MIREDLMAFNKNAKSDIMEAVDISKLKITGQPPLTSLPALCRAGDSMKLPSGQPDLTTLRRDYQYQHAAESCNPFNKSTPTLSNSQAESVNKTSGYAKGLMNSQTSNTGGYRLSRFNMSNTLVEEINLATK</sequence>
<accession>A0A3L8PRS2</accession>
<feature type="region of interest" description="Disordered" evidence="1">
    <location>
        <begin position="71"/>
        <end position="90"/>
    </location>
</feature>